<dbReference type="PANTHER" id="PTHR43433">
    <property type="entry name" value="HYDROLASE, ALPHA/BETA FOLD FAMILY PROTEIN"/>
    <property type="match status" value="1"/>
</dbReference>
<dbReference type="InterPro" id="IPR000073">
    <property type="entry name" value="AB_hydrolase_1"/>
</dbReference>
<proteinExistence type="predicted"/>
<comment type="caution">
    <text evidence="3">The sequence shown here is derived from an EMBL/GenBank/DDBJ whole genome shotgun (WGS) entry which is preliminary data.</text>
</comment>
<feature type="transmembrane region" description="Helical" evidence="1">
    <location>
        <begin position="61"/>
        <end position="78"/>
    </location>
</feature>
<keyword evidence="3" id="KW-0378">Hydrolase</keyword>
<keyword evidence="1" id="KW-0472">Membrane</keyword>
<evidence type="ECO:0000259" key="2">
    <source>
        <dbReference type="Pfam" id="PF00561"/>
    </source>
</evidence>
<accession>A0A926RU60</accession>
<keyword evidence="4" id="KW-1185">Reference proteome</keyword>
<organism evidence="3 4">
    <name type="scientific">Polycladospora coralii</name>
    <dbReference type="NCBI Taxonomy" id="2771432"/>
    <lineage>
        <taxon>Bacteria</taxon>
        <taxon>Bacillati</taxon>
        <taxon>Bacillota</taxon>
        <taxon>Bacilli</taxon>
        <taxon>Bacillales</taxon>
        <taxon>Thermoactinomycetaceae</taxon>
        <taxon>Polycladospora</taxon>
    </lineage>
</organism>
<dbReference type="EMBL" id="JACXAH010000011">
    <property type="protein sequence ID" value="MBD1372538.1"/>
    <property type="molecule type" value="Genomic_DNA"/>
</dbReference>
<dbReference type="PANTHER" id="PTHR43433:SF5">
    <property type="entry name" value="AB HYDROLASE-1 DOMAIN-CONTAINING PROTEIN"/>
    <property type="match status" value="1"/>
</dbReference>
<evidence type="ECO:0000313" key="4">
    <source>
        <dbReference type="Proteomes" id="UP000661691"/>
    </source>
</evidence>
<keyword evidence="1" id="KW-0812">Transmembrane</keyword>
<dbReference type="Proteomes" id="UP000661691">
    <property type="component" value="Unassembled WGS sequence"/>
</dbReference>
<feature type="domain" description="AB hydrolase-1" evidence="2">
    <location>
        <begin position="55"/>
        <end position="227"/>
    </location>
</feature>
<dbReference type="GO" id="GO:0016787">
    <property type="term" value="F:hydrolase activity"/>
    <property type="evidence" value="ECO:0007669"/>
    <property type="project" value="UniProtKB-KW"/>
</dbReference>
<dbReference type="InterPro" id="IPR029058">
    <property type="entry name" value="AB_hydrolase_fold"/>
</dbReference>
<sequence>MEKEVVVWITGWSLPDRFWHDYAKSLPEYDHVFLSGEGCQNEMDIYQRAECLIHNINKRRMYIVGWSLGAMLGLHLAARFSNHIQKLFLINVSGCFVKSEQNPEGWDKRILRGMIRKLNQNPELVLRAFDQQMFTTNEMSQGLLRSFQDQYRTGEWDCDALTAGLRFLLHFSIYKDLEQVTSQVWMWMSEQDQICSPQEGRRLASLVSQCKLYSDDKQGHAVPWTAPARIRDWLVKGMQDHD</sequence>
<evidence type="ECO:0000313" key="3">
    <source>
        <dbReference type="EMBL" id="MBD1372538.1"/>
    </source>
</evidence>
<protein>
    <submittedName>
        <fullName evidence="3">Alpha/beta fold hydrolase</fullName>
    </submittedName>
</protein>
<keyword evidence="1" id="KW-1133">Transmembrane helix</keyword>
<dbReference type="AlphaFoldDB" id="A0A926RU60"/>
<gene>
    <name evidence="3" type="ORF">IC620_09245</name>
</gene>
<dbReference type="Pfam" id="PF00561">
    <property type="entry name" value="Abhydrolase_1"/>
    <property type="match status" value="1"/>
</dbReference>
<dbReference type="Gene3D" id="3.40.50.1820">
    <property type="entry name" value="alpha/beta hydrolase"/>
    <property type="match status" value="1"/>
</dbReference>
<name>A0A926RU60_9BACL</name>
<dbReference type="InterPro" id="IPR050471">
    <property type="entry name" value="AB_hydrolase"/>
</dbReference>
<reference evidence="3" key="1">
    <citation type="submission" date="2020-09" db="EMBL/GenBank/DDBJ databases">
        <title>A novel bacterium of genus Hazenella, isolated from South China Sea.</title>
        <authorList>
            <person name="Huang H."/>
            <person name="Mo K."/>
            <person name="Hu Y."/>
        </authorList>
    </citation>
    <scope>NUCLEOTIDE SEQUENCE</scope>
    <source>
        <strain evidence="3">IB182357</strain>
    </source>
</reference>
<evidence type="ECO:0000256" key="1">
    <source>
        <dbReference type="SAM" id="Phobius"/>
    </source>
</evidence>
<dbReference type="RefSeq" id="WP_191142007.1">
    <property type="nucleotide sequence ID" value="NZ_JACXAH010000011.1"/>
</dbReference>
<dbReference type="SUPFAM" id="SSF53474">
    <property type="entry name" value="alpha/beta-Hydrolases"/>
    <property type="match status" value="1"/>
</dbReference>